<evidence type="ECO:0000313" key="2">
    <source>
        <dbReference type="Proteomes" id="UP001213681"/>
    </source>
</evidence>
<proteinExistence type="predicted"/>
<organism evidence="1 2">
    <name type="scientific">Penicillium daleae</name>
    <dbReference type="NCBI Taxonomy" id="63821"/>
    <lineage>
        <taxon>Eukaryota</taxon>
        <taxon>Fungi</taxon>
        <taxon>Dikarya</taxon>
        <taxon>Ascomycota</taxon>
        <taxon>Pezizomycotina</taxon>
        <taxon>Eurotiomycetes</taxon>
        <taxon>Eurotiomycetidae</taxon>
        <taxon>Eurotiales</taxon>
        <taxon>Aspergillaceae</taxon>
        <taxon>Penicillium</taxon>
    </lineage>
</organism>
<gene>
    <name evidence="1" type="ORF">N7458_010306</name>
</gene>
<evidence type="ECO:0000313" key="1">
    <source>
        <dbReference type="EMBL" id="KAJ5439308.1"/>
    </source>
</evidence>
<reference evidence="1" key="2">
    <citation type="journal article" date="2023" name="IMA Fungus">
        <title>Comparative genomic study of the Penicillium genus elucidates a diverse pangenome and 15 lateral gene transfer events.</title>
        <authorList>
            <person name="Petersen C."/>
            <person name="Sorensen T."/>
            <person name="Nielsen M.R."/>
            <person name="Sondergaard T.E."/>
            <person name="Sorensen J.L."/>
            <person name="Fitzpatrick D.A."/>
            <person name="Frisvad J.C."/>
            <person name="Nielsen K.L."/>
        </authorList>
    </citation>
    <scope>NUCLEOTIDE SEQUENCE</scope>
    <source>
        <strain evidence="1">IBT 16125</strain>
    </source>
</reference>
<dbReference type="RefSeq" id="XP_056762537.1">
    <property type="nucleotide sequence ID" value="XM_056913688.1"/>
</dbReference>
<accession>A0AAD6BYD6</accession>
<dbReference type="Proteomes" id="UP001213681">
    <property type="component" value="Unassembled WGS sequence"/>
</dbReference>
<name>A0AAD6BYD6_9EURO</name>
<reference evidence="1" key="1">
    <citation type="submission" date="2022-12" db="EMBL/GenBank/DDBJ databases">
        <authorList>
            <person name="Petersen C."/>
        </authorList>
    </citation>
    <scope>NUCLEOTIDE SEQUENCE</scope>
    <source>
        <strain evidence="1">IBT 16125</strain>
    </source>
</reference>
<dbReference type="GeneID" id="81603931"/>
<keyword evidence="2" id="KW-1185">Reference proteome</keyword>
<comment type="caution">
    <text evidence="1">The sequence shown here is derived from an EMBL/GenBank/DDBJ whole genome shotgun (WGS) entry which is preliminary data.</text>
</comment>
<protein>
    <submittedName>
        <fullName evidence="1">Uncharacterized protein</fullName>
    </submittedName>
</protein>
<dbReference type="EMBL" id="JAPVEA010000008">
    <property type="protein sequence ID" value="KAJ5439308.1"/>
    <property type="molecule type" value="Genomic_DNA"/>
</dbReference>
<sequence>MPSAKHEPIETGLQEHHAWQKIGATTDQEKNAVLTIIYEIFALVVSHIQKPGPTEDRSVDVDGAIQYMVASKHHRDSLRAAIVVSISSPGCL</sequence>
<dbReference type="AlphaFoldDB" id="A0AAD6BYD6"/>